<keyword evidence="3" id="KW-1185">Reference proteome</keyword>
<evidence type="ECO:0000256" key="1">
    <source>
        <dbReference type="SAM" id="MobiDB-lite"/>
    </source>
</evidence>
<feature type="compositionally biased region" description="Low complexity" evidence="1">
    <location>
        <begin position="230"/>
        <end position="247"/>
    </location>
</feature>
<dbReference type="AlphaFoldDB" id="A0A7R9KUU7"/>
<accession>A0A7R9KUU7</accession>
<feature type="region of interest" description="Disordered" evidence="1">
    <location>
        <begin position="186"/>
        <end position="207"/>
    </location>
</feature>
<feature type="compositionally biased region" description="Pro residues" evidence="1">
    <location>
        <begin position="193"/>
        <end position="202"/>
    </location>
</feature>
<feature type="region of interest" description="Disordered" evidence="1">
    <location>
        <begin position="221"/>
        <end position="316"/>
    </location>
</feature>
<gene>
    <name evidence="2" type="ORF">OSB1V03_LOCUS10259</name>
</gene>
<dbReference type="OrthoDB" id="7933576at2759"/>
<evidence type="ECO:0000313" key="3">
    <source>
        <dbReference type="Proteomes" id="UP000759131"/>
    </source>
</evidence>
<feature type="region of interest" description="Disordered" evidence="1">
    <location>
        <begin position="389"/>
        <end position="414"/>
    </location>
</feature>
<proteinExistence type="predicted"/>
<name>A0A7R9KUU7_9ACAR</name>
<evidence type="ECO:0000313" key="2">
    <source>
        <dbReference type="EMBL" id="CAD7629844.1"/>
    </source>
</evidence>
<organism evidence="2">
    <name type="scientific">Medioppia subpectinata</name>
    <dbReference type="NCBI Taxonomy" id="1979941"/>
    <lineage>
        <taxon>Eukaryota</taxon>
        <taxon>Metazoa</taxon>
        <taxon>Ecdysozoa</taxon>
        <taxon>Arthropoda</taxon>
        <taxon>Chelicerata</taxon>
        <taxon>Arachnida</taxon>
        <taxon>Acari</taxon>
        <taxon>Acariformes</taxon>
        <taxon>Sarcoptiformes</taxon>
        <taxon>Oribatida</taxon>
        <taxon>Brachypylina</taxon>
        <taxon>Oppioidea</taxon>
        <taxon>Oppiidae</taxon>
        <taxon>Medioppia</taxon>
    </lineage>
</organism>
<sequence>MFRDWLMDIVVKGCQIRLLSYWSPPRRNTSPYRGTAYGDISMGGITSGGSALWSGIAGTSYGDISMGGFDCVGDDDRDTSSADVYIELIRDVSPVPSAATSPQWRGSYTQSSYWYSDYAAPKPPQPPTKKSFLPTPQHCPDTGRTVCADVKPFYPSDDVFDVIRAAKAKRFNISSEFVDESLNDEEPHFYDQQPPPPPPQPYNNPKHEGYVVYQTAVHYDNNHHNTYKPNNYDNRQLNYNNNYNNQYSPYGSSDHSQQNYGYNNDNSYNPHKDQYRPTYGKHKPYASHQSPPSDRYPNDYHNNYYPPSHQQSSNGYQQPYENEMISQRHQSRYKRQTPGAGAEVVDPVCPSRMILVEPKAALNDRSQWKFVINLADRDPRLKQAIKVEPPEERRTPGSPSLFGHSVLSNGLSTC</sequence>
<dbReference type="EMBL" id="OC861948">
    <property type="protein sequence ID" value="CAD7629844.1"/>
    <property type="molecule type" value="Genomic_DNA"/>
</dbReference>
<dbReference type="Proteomes" id="UP000759131">
    <property type="component" value="Unassembled WGS sequence"/>
</dbReference>
<feature type="compositionally biased region" description="Polar residues" evidence="1">
    <location>
        <begin position="248"/>
        <end position="269"/>
    </location>
</feature>
<reference evidence="2" key="1">
    <citation type="submission" date="2020-11" db="EMBL/GenBank/DDBJ databases">
        <authorList>
            <person name="Tran Van P."/>
        </authorList>
    </citation>
    <scope>NUCLEOTIDE SEQUENCE</scope>
</reference>
<dbReference type="EMBL" id="CAJPIZ010007373">
    <property type="protein sequence ID" value="CAG2110274.1"/>
    <property type="molecule type" value="Genomic_DNA"/>
</dbReference>
<protein>
    <submittedName>
        <fullName evidence="2">Uncharacterized protein</fullName>
    </submittedName>
</protein>